<accession>A0A1F4RYY0</accession>
<gene>
    <name evidence="1" type="ORF">A2290_02630</name>
</gene>
<comment type="caution">
    <text evidence="1">The sequence shown here is derived from an EMBL/GenBank/DDBJ whole genome shotgun (WGS) entry which is preliminary data.</text>
</comment>
<organism evidence="1 2">
    <name type="scientific">candidate division WOR-1 bacterium RIFOXYB2_FULL_36_35</name>
    <dbReference type="NCBI Taxonomy" id="1802578"/>
    <lineage>
        <taxon>Bacteria</taxon>
        <taxon>Bacillati</taxon>
        <taxon>Saganbacteria</taxon>
    </lineage>
</organism>
<evidence type="ECO:0000313" key="2">
    <source>
        <dbReference type="Proteomes" id="UP000177905"/>
    </source>
</evidence>
<dbReference type="EMBL" id="MEUA01000057">
    <property type="protein sequence ID" value="OGC13380.1"/>
    <property type="molecule type" value="Genomic_DNA"/>
</dbReference>
<dbReference type="AlphaFoldDB" id="A0A1F4RYY0"/>
<dbReference type="Proteomes" id="UP000177905">
    <property type="component" value="Unassembled WGS sequence"/>
</dbReference>
<proteinExistence type="predicted"/>
<name>A0A1F4RYY0_UNCSA</name>
<sequence length="228" mass="25487">MAIRKTNITTWVAKQRAISSADNGLIPRAQDSFYRSLGSQCLARLSGMVFSLTDIKNKQKVSVKAEQLPQFLASLKFDPYQLTGCLYRLLQLTRQLTPEEDNAIHLTTDKLYQMAKDPLLEADISTLERKVASSKNWALLDQKPAIASLPPEAPELRHNPGFPVQEQIAATLPQPQDSQKRLEVIDLPRFLLNCGVACEIPPSLVIDGWKERSLLKGDGKNEKPVRKA</sequence>
<reference evidence="1 2" key="1">
    <citation type="journal article" date="2016" name="Nat. Commun.">
        <title>Thousands of microbial genomes shed light on interconnected biogeochemical processes in an aquifer system.</title>
        <authorList>
            <person name="Anantharaman K."/>
            <person name="Brown C.T."/>
            <person name="Hug L.A."/>
            <person name="Sharon I."/>
            <person name="Castelle C.J."/>
            <person name="Probst A.J."/>
            <person name="Thomas B.C."/>
            <person name="Singh A."/>
            <person name="Wilkins M.J."/>
            <person name="Karaoz U."/>
            <person name="Brodie E.L."/>
            <person name="Williams K.H."/>
            <person name="Hubbard S.S."/>
            <person name="Banfield J.F."/>
        </authorList>
    </citation>
    <scope>NUCLEOTIDE SEQUENCE [LARGE SCALE GENOMIC DNA]</scope>
</reference>
<protein>
    <submittedName>
        <fullName evidence="1">Uncharacterized protein</fullName>
    </submittedName>
</protein>
<evidence type="ECO:0000313" key="1">
    <source>
        <dbReference type="EMBL" id="OGC13380.1"/>
    </source>
</evidence>